<name>A0A0A1ZB05_PROMR</name>
<dbReference type="AlphaFoldDB" id="A0A0A1ZB05"/>
<proteinExistence type="predicted"/>
<dbReference type="eggNOG" id="ENOG5030RAH">
    <property type="taxonomic scope" value="Bacteria"/>
</dbReference>
<dbReference type="OrthoDB" id="541110at2"/>
<protein>
    <submittedName>
        <fullName evidence="1">Uncharacterized protein</fullName>
    </submittedName>
</protein>
<dbReference type="Proteomes" id="UP000030598">
    <property type="component" value="Unassembled WGS sequence"/>
</dbReference>
<reference evidence="2" key="1">
    <citation type="journal article" date="2014" name="Sci. Data">
        <title>Genomes of diverse isolates of the marine cyanobacterium Prochlorococcus.</title>
        <authorList>
            <person name="Biller S."/>
            <person name="Berube P."/>
            <person name="Thompson J."/>
            <person name="Kelly L."/>
            <person name="Roggensack S."/>
            <person name="Awad L."/>
            <person name="Roache-Johnson K."/>
            <person name="Ding H."/>
            <person name="Giovannoni S.J."/>
            <person name="Moore L.R."/>
            <person name="Chisholm S.W."/>
        </authorList>
    </citation>
    <scope>NUCLEOTIDE SEQUENCE [LARGE SCALE GENOMIC DNA]</scope>
    <source>
        <strain evidence="2">GP2</strain>
    </source>
</reference>
<evidence type="ECO:0000313" key="1">
    <source>
        <dbReference type="EMBL" id="KGF86620.1"/>
    </source>
</evidence>
<gene>
    <name evidence="1" type="ORF">EU91_1382</name>
</gene>
<dbReference type="STRING" id="59925.EU91_1382"/>
<accession>A0A0A1ZB05</accession>
<sequence length="86" mass="10216">MEKFILINMDRSRIKVFEPFEDVSKPRTSINAMMISYGCVYKRSSKPVMKGSRVETIEEARKEYKQLLDEGWKKTSIFKNYFEGHL</sequence>
<dbReference type="RefSeq" id="WP_032524807.1">
    <property type="nucleotide sequence ID" value="NZ_CP138934.1"/>
</dbReference>
<comment type="caution">
    <text evidence="1">The sequence shown here is derived from an EMBL/GenBank/DDBJ whole genome shotgun (WGS) entry which is preliminary data.</text>
</comment>
<dbReference type="EMBL" id="JNAH01000007">
    <property type="protein sequence ID" value="KGF86620.1"/>
    <property type="molecule type" value="Genomic_DNA"/>
</dbReference>
<evidence type="ECO:0000313" key="2">
    <source>
        <dbReference type="Proteomes" id="UP000030598"/>
    </source>
</evidence>
<organism evidence="1 2">
    <name type="scientific">Prochlorococcus marinus str. GP2</name>
    <dbReference type="NCBI Taxonomy" id="59925"/>
    <lineage>
        <taxon>Bacteria</taxon>
        <taxon>Bacillati</taxon>
        <taxon>Cyanobacteriota</taxon>
        <taxon>Cyanophyceae</taxon>
        <taxon>Synechococcales</taxon>
        <taxon>Prochlorococcaceae</taxon>
        <taxon>Prochlorococcus</taxon>
    </lineage>
</organism>